<dbReference type="InterPro" id="IPR027417">
    <property type="entry name" value="P-loop_NTPase"/>
</dbReference>
<dbReference type="GO" id="GO:0005886">
    <property type="term" value="C:plasma membrane"/>
    <property type="evidence" value="ECO:0007669"/>
    <property type="project" value="UniProtKB-SubCell"/>
</dbReference>
<dbReference type="GO" id="GO:0016887">
    <property type="term" value="F:ATP hydrolysis activity"/>
    <property type="evidence" value="ECO:0007669"/>
    <property type="project" value="InterPro"/>
</dbReference>
<reference evidence="12 13" key="1">
    <citation type="submission" date="2016-10" db="EMBL/GenBank/DDBJ databases">
        <authorList>
            <person name="de Groot N.N."/>
        </authorList>
    </citation>
    <scope>NUCLEOTIDE SEQUENCE [LARGE SCALE GENOMIC DNA]</scope>
    <source>
        <strain evidence="12 13">RK1</strain>
    </source>
</reference>
<feature type="transmembrane region" description="Helical" evidence="8">
    <location>
        <begin position="165"/>
        <end position="187"/>
    </location>
</feature>
<keyword evidence="7 8" id="KW-0472">Membrane</keyword>
<dbReference type="PROSITE" id="PS50893">
    <property type="entry name" value="ABC_TRANSPORTER_2"/>
    <property type="match status" value="1"/>
</dbReference>
<name>A0A1I3UKA7_9SPHI</name>
<keyword evidence="6 8" id="KW-1133">Transmembrane helix</keyword>
<evidence type="ECO:0000256" key="2">
    <source>
        <dbReference type="ARBA" id="ARBA00022692"/>
    </source>
</evidence>
<dbReference type="CDD" id="cd03228">
    <property type="entry name" value="ABCC_MRP_Like"/>
    <property type="match status" value="1"/>
</dbReference>
<dbReference type="Gene3D" id="3.40.50.300">
    <property type="entry name" value="P-loop containing nucleotide triphosphate hydrolases"/>
    <property type="match status" value="1"/>
</dbReference>
<dbReference type="CDD" id="cd18570">
    <property type="entry name" value="ABC_6TM_PCAT1_LagD_like"/>
    <property type="match status" value="1"/>
</dbReference>
<feature type="domain" description="Peptidase C39" evidence="11">
    <location>
        <begin position="6"/>
        <end position="130"/>
    </location>
</feature>
<keyword evidence="2 8" id="KW-0812">Transmembrane</keyword>
<evidence type="ECO:0000313" key="12">
    <source>
        <dbReference type="EMBL" id="SFJ82256.1"/>
    </source>
</evidence>
<dbReference type="InterPro" id="IPR011527">
    <property type="entry name" value="ABC1_TM_dom"/>
</dbReference>
<dbReference type="EMBL" id="FOQO01000014">
    <property type="protein sequence ID" value="SFJ82256.1"/>
    <property type="molecule type" value="Genomic_DNA"/>
</dbReference>
<keyword evidence="5 12" id="KW-0067">ATP-binding</keyword>
<dbReference type="Pfam" id="PF00664">
    <property type="entry name" value="ABC_membrane"/>
    <property type="match status" value="1"/>
</dbReference>
<dbReference type="Gene3D" id="3.90.70.10">
    <property type="entry name" value="Cysteine proteinases"/>
    <property type="match status" value="1"/>
</dbReference>
<dbReference type="InterPro" id="IPR017871">
    <property type="entry name" value="ABC_transporter-like_CS"/>
</dbReference>
<dbReference type="SUPFAM" id="SSF52540">
    <property type="entry name" value="P-loop containing nucleoside triphosphate hydrolases"/>
    <property type="match status" value="1"/>
</dbReference>
<dbReference type="Pfam" id="PF00005">
    <property type="entry name" value="ABC_tran"/>
    <property type="match status" value="1"/>
</dbReference>
<evidence type="ECO:0000259" key="10">
    <source>
        <dbReference type="PROSITE" id="PS50929"/>
    </source>
</evidence>
<evidence type="ECO:0000256" key="6">
    <source>
        <dbReference type="ARBA" id="ARBA00022989"/>
    </source>
</evidence>
<feature type="transmembrane region" description="Helical" evidence="8">
    <location>
        <begin position="199"/>
        <end position="219"/>
    </location>
</feature>
<dbReference type="PROSITE" id="PS50929">
    <property type="entry name" value="ABC_TM1F"/>
    <property type="match status" value="1"/>
</dbReference>
<evidence type="ECO:0000256" key="8">
    <source>
        <dbReference type="SAM" id="Phobius"/>
    </source>
</evidence>
<dbReference type="STRING" id="1477437.SAMN05444682_114155"/>
<dbReference type="PANTHER" id="PTHR43394">
    <property type="entry name" value="ATP-DEPENDENT PERMEASE MDL1, MITOCHONDRIAL"/>
    <property type="match status" value="1"/>
</dbReference>
<evidence type="ECO:0000256" key="5">
    <source>
        <dbReference type="ARBA" id="ARBA00022840"/>
    </source>
</evidence>
<feature type="transmembrane region" description="Helical" evidence="8">
    <location>
        <begin position="276"/>
        <end position="295"/>
    </location>
</feature>
<proteinExistence type="predicted"/>
<dbReference type="PROSITE" id="PS50990">
    <property type="entry name" value="PEPTIDASE_C39"/>
    <property type="match status" value="1"/>
</dbReference>
<feature type="transmembrane region" description="Helical" evidence="8">
    <location>
        <begin position="301"/>
        <end position="319"/>
    </location>
</feature>
<dbReference type="InterPro" id="IPR003593">
    <property type="entry name" value="AAA+_ATPase"/>
</dbReference>
<dbReference type="GO" id="GO:0015421">
    <property type="term" value="F:ABC-type oligopeptide transporter activity"/>
    <property type="evidence" value="ECO:0007669"/>
    <property type="project" value="TreeGrafter"/>
</dbReference>
<dbReference type="GO" id="GO:0005524">
    <property type="term" value="F:ATP binding"/>
    <property type="evidence" value="ECO:0007669"/>
    <property type="project" value="UniProtKB-KW"/>
</dbReference>
<dbReference type="InterPro" id="IPR036640">
    <property type="entry name" value="ABC1_TM_sf"/>
</dbReference>
<dbReference type="InterPro" id="IPR039421">
    <property type="entry name" value="Type_1_exporter"/>
</dbReference>
<evidence type="ECO:0000313" key="13">
    <source>
        <dbReference type="Proteomes" id="UP000198670"/>
    </source>
</evidence>
<accession>A0A1I3UKA7</accession>
<dbReference type="RefSeq" id="WP_090631756.1">
    <property type="nucleotide sequence ID" value="NZ_FOQO01000014.1"/>
</dbReference>
<dbReference type="InterPro" id="IPR005074">
    <property type="entry name" value="Peptidase_C39"/>
</dbReference>
<evidence type="ECO:0000259" key="11">
    <source>
        <dbReference type="PROSITE" id="PS50990"/>
    </source>
</evidence>
<evidence type="ECO:0000256" key="3">
    <source>
        <dbReference type="ARBA" id="ARBA00022741"/>
    </source>
</evidence>
<dbReference type="AlphaFoldDB" id="A0A1I3UKA7"/>
<protein>
    <submittedName>
        <fullName evidence="12">ATP-binding cassette, subfamily B</fullName>
    </submittedName>
</protein>
<dbReference type="OrthoDB" id="9760358at2"/>
<feature type="domain" description="ABC transporter" evidence="9">
    <location>
        <begin position="477"/>
        <end position="711"/>
    </location>
</feature>
<gene>
    <name evidence="12" type="ORF">SAMN05444682_114155</name>
</gene>
<dbReference type="Pfam" id="PF03412">
    <property type="entry name" value="Peptidase_C39"/>
    <property type="match status" value="1"/>
</dbReference>
<keyword evidence="3" id="KW-0547">Nucleotide-binding</keyword>
<dbReference type="Proteomes" id="UP000198670">
    <property type="component" value="Unassembled WGS sequence"/>
</dbReference>
<dbReference type="Gene3D" id="1.20.1560.10">
    <property type="entry name" value="ABC transporter type 1, transmembrane domain"/>
    <property type="match status" value="1"/>
</dbReference>
<dbReference type="GO" id="GO:0006508">
    <property type="term" value="P:proteolysis"/>
    <property type="evidence" value="ECO:0007669"/>
    <property type="project" value="InterPro"/>
</dbReference>
<comment type="subcellular location">
    <subcellularLocation>
        <location evidence="1">Cell membrane</location>
        <topology evidence="1">Multi-pass membrane protein</topology>
    </subcellularLocation>
</comment>
<dbReference type="SMART" id="SM00382">
    <property type="entry name" value="AAA"/>
    <property type="match status" value="1"/>
</dbReference>
<organism evidence="12 13">
    <name type="scientific">Parapedobacter indicus</name>
    <dbReference type="NCBI Taxonomy" id="1477437"/>
    <lineage>
        <taxon>Bacteria</taxon>
        <taxon>Pseudomonadati</taxon>
        <taxon>Bacteroidota</taxon>
        <taxon>Sphingobacteriia</taxon>
        <taxon>Sphingobacteriales</taxon>
        <taxon>Sphingobacteriaceae</taxon>
        <taxon>Parapedobacter</taxon>
    </lineage>
</organism>
<evidence type="ECO:0000259" key="9">
    <source>
        <dbReference type="PROSITE" id="PS50893"/>
    </source>
</evidence>
<dbReference type="PROSITE" id="PS00211">
    <property type="entry name" value="ABC_TRANSPORTER_1"/>
    <property type="match status" value="1"/>
</dbReference>
<dbReference type="SUPFAM" id="SSF90123">
    <property type="entry name" value="ABC transporter transmembrane region"/>
    <property type="match status" value="1"/>
</dbReference>
<dbReference type="PANTHER" id="PTHR43394:SF1">
    <property type="entry name" value="ATP-BINDING CASSETTE SUB-FAMILY B MEMBER 10, MITOCHONDRIAL"/>
    <property type="match status" value="1"/>
</dbReference>
<evidence type="ECO:0000256" key="7">
    <source>
        <dbReference type="ARBA" id="ARBA00023136"/>
    </source>
</evidence>
<evidence type="ECO:0000256" key="4">
    <source>
        <dbReference type="ARBA" id="ARBA00022801"/>
    </source>
</evidence>
<dbReference type="InterPro" id="IPR003439">
    <property type="entry name" value="ABC_transporter-like_ATP-bd"/>
</dbReference>
<keyword evidence="13" id="KW-1185">Reference proteome</keyword>
<evidence type="ECO:0000256" key="1">
    <source>
        <dbReference type="ARBA" id="ARBA00004651"/>
    </source>
</evidence>
<dbReference type="GO" id="GO:0008233">
    <property type="term" value="F:peptidase activity"/>
    <property type="evidence" value="ECO:0007669"/>
    <property type="project" value="InterPro"/>
</dbReference>
<feature type="domain" description="ABC transmembrane type-1" evidence="10">
    <location>
        <begin position="165"/>
        <end position="444"/>
    </location>
</feature>
<keyword evidence="4" id="KW-0378">Hydrolase</keyword>
<sequence length="718" mass="78047">MTTIRQHDRSDCGAACLAGIATHYGKSLSVAHVRLLAGTDATGTTLSDLHRAALKLGFQAESVVGDYAGLSQAPLPAIVHLDHADTGAHFVVIVRVGKRTVTLLDPADGHRHRWPVERFNSYWSGAALLLLPGPGFLMDDCAPAPTIRRRIVQLLLPYRRRLARALLLALLVTVLAMAGALFVGLLTDRIIPFGKTDSLHRMGVLFVLILLLQVAASAVRKSITLHTARLLDSRLLRSYITHLLQLPQSVFNSMQPGELLSRMGDALLIRRLVNDLLIQSGVPALSLVAVLLIALVRHPLLAIWLLLSIGVYAGIYALANTFHRTVQHRLLISEAALDARFTETFAAIHTVKQLGSERLHRTRLDAHTHDFLSAAHTAGRVGLWAEEATSLLAQGFSLALLWGGGTLVLNGGLSLGELLAFYTLSGYFSTAAAQLMPLARHVQEARIAAERLFDLWDIPATDPPGATRFTPEDIFPVVLDDVHFTYRDRVETLRGISLTLARGTLTVIRGASGSGKSTLISLLLRQYVPTTGHIHLGIHPLELIDRETLHRHIAVVPQHTQLIDDSFAANICLGETPNPEKLETLCNELGLLPLIGTWPKGLDTPIGPDGCLLSGGQRQLVALARALYRQPKLLLLDEATAALDPATEARVHRLLMRRKATGMTILWICHKENSLPFADVVYQLEDGRLLPSTYRTTGTAATAIPDHGVAARAQPPGA</sequence>